<comment type="caution">
    <text evidence="3">The sequence shown here is derived from an EMBL/GenBank/DDBJ whole genome shotgun (WGS) entry which is preliminary data.</text>
</comment>
<dbReference type="EMBL" id="PGGN01000001">
    <property type="protein sequence ID" value="PSH59763.1"/>
    <property type="molecule type" value="Genomic_DNA"/>
</dbReference>
<feature type="domain" description="DUF2147" evidence="2">
    <location>
        <begin position="30"/>
        <end position="135"/>
    </location>
</feature>
<proteinExistence type="predicted"/>
<sequence length="137" mass="14339">MSISKKLILPVAFAGILTVSAGAQTRDITGTFVNESGGTKVRLVNCDAGVCGTVIWMREPVKDVKNPDASKRDRPVIGLQAVTLKPTGSGTYAGSLYDTESGKTYSGKAKLAGDDVELSGCVLGGLICKTSVWKRSE</sequence>
<dbReference type="OrthoDB" id="9811671at2"/>
<dbReference type="PANTHER" id="PTHR36919:SF2">
    <property type="entry name" value="BLL6627 PROTEIN"/>
    <property type="match status" value="1"/>
</dbReference>
<reference evidence="4" key="1">
    <citation type="submission" date="2017-11" db="EMBL/GenBank/DDBJ databases">
        <authorList>
            <person name="Kuznetsova I."/>
            <person name="Sazanova A."/>
            <person name="Chirak E."/>
            <person name="Safronova V."/>
            <person name="Willems A."/>
        </authorList>
    </citation>
    <scope>NUCLEOTIDE SEQUENCE [LARGE SCALE GENOMIC DNA]</scope>
    <source>
        <strain evidence="4">PEPV15</strain>
    </source>
</reference>
<dbReference type="Proteomes" id="UP000241158">
    <property type="component" value="Unassembled WGS sequence"/>
</dbReference>
<name>A0A2P7AZX1_9HYPH</name>
<dbReference type="InterPro" id="IPR019223">
    <property type="entry name" value="DUF2147"/>
</dbReference>
<evidence type="ECO:0000313" key="3">
    <source>
        <dbReference type="EMBL" id="PSH59763.1"/>
    </source>
</evidence>
<dbReference type="PANTHER" id="PTHR36919">
    <property type="entry name" value="BLR1215 PROTEIN"/>
    <property type="match status" value="1"/>
</dbReference>
<dbReference type="Pfam" id="PF09917">
    <property type="entry name" value="DUF2147"/>
    <property type="match status" value="1"/>
</dbReference>
<evidence type="ECO:0000256" key="1">
    <source>
        <dbReference type="SAM" id="SignalP"/>
    </source>
</evidence>
<evidence type="ECO:0000313" key="4">
    <source>
        <dbReference type="Proteomes" id="UP000241158"/>
    </source>
</evidence>
<evidence type="ECO:0000259" key="2">
    <source>
        <dbReference type="Pfam" id="PF09917"/>
    </source>
</evidence>
<keyword evidence="1" id="KW-0732">Signal</keyword>
<protein>
    <submittedName>
        <fullName evidence="3">DUF2147 domain-containing protein</fullName>
    </submittedName>
</protein>
<feature type="signal peptide" evidence="1">
    <location>
        <begin position="1"/>
        <end position="23"/>
    </location>
</feature>
<accession>A0A2P7AZX1</accession>
<organism evidence="3 4">
    <name type="scientific">Phyllobacterium endophyticum</name>
    <dbReference type="NCBI Taxonomy" id="1149773"/>
    <lineage>
        <taxon>Bacteria</taxon>
        <taxon>Pseudomonadati</taxon>
        <taxon>Pseudomonadota</taxon>
        <taxon>Alphaproteobacteria</taxon>
        <taxon>Hyphomicrobiales</taxon>
        <taxon>Phyllobacteriaceae</taxon>
        <taxon>Phyllobacterium</taxon>
    </lineage>
</organism>
<dbReference type="AlphaFoldDB" id="A0A2P7AZX1"/>
<gene>
    <name evidence="3" type="ORF">CU100_03080</name>
</gene>
<keyword evidence="4" id="KW-1185">Reference proteome</keyword>
<dbReference type="RefSeq" id="WP_106715068.1">
    <property type="nucleotide sequence ID" value="NZ_JACHXT010000002.1"/>
</dbReference>
<feature type="chain" id="PRO_5015143583" evidence="1">
    <location>
        <begin position="24"/>
        <end position="137"/>
    </location>
</feature>
<dbReference type="Gene3D" id="2.40.128.520">
    <property type="match status" value="1"/>
</dbReference>